<evidence type="ECO:0000259" key="6">
    <source>
        <dbReference type="PROSITE" id="PS50045"/>
    </source>
</evidence>
<dbReference type="SUPFAM" id="SSF52540">
    <property type="entry name" value="P-loop containing nucleoside triphosphate hydrolases"/>
    <property type="match status" value="1"/>
</dbReference>
<dbReference type="Pfam" id="PF25601">
    <property type="entry name" value="AAA_lid_14"/>
    <property type="match status" value="1"/>
</dbReference>
<accession>A0A3D3R7N3</accession>
<keyword evidence="3" id="KW-0805">Transcription regulation</keyword>
<organism evidence="8 9">
    <name type="scientific">Gimesia maris</name>
    <dbReference type="NCBI Taxonomy" id="122"/>
    <lineage>
        <taxon>Bacteria</taxon>
        <taxon>Pseudomonadati</taxon>
        <taxon>Planctomycetota</taxon>
        <taxon>Planctomycetia</taxon>
        <taxon>Planctomycetales</taxon>
        <taxon>Planctomycetaceae</taxon>
        <taxon>Gimesia</taxon>
    </lineage>
</organism>
<dbReference type="PROSITE" id="PS50110">
    <property type="entry name" value="RESPONSE_REGULATORY"/>
    <property type="match status" value="1"/>
</dbReference>
<dbReference type="Pfam" id="PF00158">
    <property type="entry name" value="Sigma54_activat"/>
    <property type="match status" value="1"/>
</dbReference>
<dbReference type="SUPFAM" id="SSF46689">
    <property type="entry name" value="Homeodomain-like"/>
    <property type="match status" value="1"/>
</dbReference>
<evidence type="ECO:0000313" key="8">
    <source>
        <dbReference type="EMBL" id="HCO24072.1"/>
    </source>
</evidence>
<reference evidence="8 9" key="1">
    <citation type="journal article" date="2018" name="Nat. Biotechnol.">
        <title>A standardized bacterial taxonomy based on genome phylogeny substantially revises the tree of life.</title>
        <authorList>
            <person name="Parks D.H."/>
            <person name="Chuvochina M."/>
            <person name="Waite D.W."/>
            <person name="Rinke C."/>
            <person name="Skarshewski A."/>
            <person name="Chaumeil P.A."/>
            <person name="Hugenholtz P."/>
        </authorList>
    </citation>
    <scope>NUCLEOTIDE SEQUENCE [LARGE SCALE GENOMIC DNA]</scope>
    <source>
        <strain evidence="8">UBA9375</strain>
    </source>
</reference>
<evidence type="ECO:0000256" key="2">
    <source>
        <dbReference type="ARBA" id="ARBA00022840"/>
    </source>
</evidence>
<dbReference type="Pfam" id="PF02954">
    <property type="entry name" value="HTH_8"/>
    <property type="match status" value="1"/>
</dbReference>
<dbReference type="InterPro" id="IPR001789">
    <property type="entry name" value="Sig_transdc_resp-reg_receiver"/>
</dbReference>
<keyword evidence="1" id="KW-0547">Nucleotide-binding</keyword>
<dbReference type="InterPro" id="IPR058031">
    <property type="entry name" value="AAA_lid_NorR"/>
</dbReference>
<dbReference type="InterPro" id="IPR025662">
    <property type="entry name" value="Sigma_54_int_dom_ATP-bd_1"/>
</dbReference>
<dbReference type="Proteomes" id="UP000263642">
    <property type="component" value="Unassembled WGS sequence"/>
</dbReference>
<dbReference type="InterPro" id="IPR003593">
    <property type="entry name" value="AAA+_ATPase"/>
</dbReference>
<dbReference type="InterPro" id="IPR002197">
    <property type="entry name" value="HTH_Fis"/>
</dbReference>
<dbReference type="AlphaFoldDB" id="A0A3D3R7N3"/>
<dbReference type="GO" id="GO:0006355">
    <property type="term" value="P:regulation of DNA-templated transcription"/>
    <property type="evidence" value="ECO:0007669"/>
    <property type="project" value="InterPro"/>
</dbReference>
<dbReference type="SMART" id="SM00448">
    <property type="entry name" value="REC"/>
    <property type="match status" value="1"/>
</dbReference>
<dbReference type="Pfam" id="PF00072">
    <property type="entry name" value="Response_reg"/>
    <property type="match status" value="1"/>
</dbReference>
<keyword evidence="4" id="KW-0804">Transcription</keyword>
<dbReference type="PRINTS" id="PR01590">
    <property type="entry name" value="HTHFIS"/>
</dbReference>
<dbReference type="InterPro" id="IPR011006">
    <property type="entry name" value="CheY-like_superfamily"/>
</dbReference>
<dbReference type="SMART" id="SM00382">
    <property type="entry name" value="AAA"/>
    <property type="match status" value="1"/>
</dbReference>
<evidence type="ECO:0000256" key="1">
    <source>
        <dbReference type="ARBA" id="ARBA00022741"/>
    </source>
</evidence>
<evidence type="ECO:0008006" key="10">
    <source>
        <dbReference type="Google" id="ProtNLM"/>
    </source>
</evidence>
<dbReference type="CDD" id="cd00009">
    <property type="entry name" value="AAA"/>
    <property type="match status" value="1"/>
</dbReference>
<dbReference type="Gene3D" id="1.10.10.60">
    <property type="entry name" value="Homeodomain-like"/>
    <property type="match status" value="1"/>
</dbReference>
<dbReference type="GO" id="GO:0005524">
    <property type="term" value="F:ATP binding"/>
    <property type="evidence" value="ECO:0007669"/>
    <property type="project" value="UniProtKB-KW"/>
</dbReference>
<keyword evidence="2" id="KW-0067">ATP-binding</keyword>
<dbReference type="PANTHER" id="PTHR32071">
    <property type="entry name" value="TRANSCRIPTIONAL REGULATORY PROTEIN"/>
    <property type="match status" value="1"/>
</dbReference>
<dbReference type="InterPro" id="IPR009057">
    <property type="entry name" value="Homeodomain-like_sf"/>
</dbReference>
<feature type="domain" description="Sigma-54 factor interaction" evidence="6">
    <location>
        <begin position="189"/>
        <end position="418"/>
    </location>
</feature>
<dbReference type="PROSITE" id="PS50045">
    <property type="entry name" value="SIGMA54_INTERACT_4"/>
    <property type="match status" value="1"/>
</dbReference>
<name>A0A3D3R7N3_9PLAN</name>
<dbReference type="SUPFAM" id="SSF52172">
    <property type="entry name" value="CheY-like"/>
    <property type="match status" value="1"/>
</dbReference>
<dbReference type="GO" id="GO:0043565">
    <property type="term" value="F:sequence-specific DNA binding"/>
    <property type="evidence" value="ECO:0007669"/>
    <property type="project" value="InterPro"/>
</dbReference>
<gene>
    <name evidence="8" type="ORF">DIT97_13880</name>
</gene>
<comment type="caution">
    <text evidence="8">The sequence shown here is derived from an EMBL/GenBank/DDBJ whole genome shotgun (WGS) entry which is preliminary data.</text>
</comment>
<evidence type="ECO:0000259" key="7">
    <source>
        <dbReference type="PROSITE" id="PS50110"/>
    </source>
</evidence>
<dbReference type="InterPro" id="IPR027417">
    <property type="entry name" value="P-loop_NTPase"/>
</dbReference>
<feature type="domain" description="Response regulatory" evidence="7">
    <location>
        <begin position="51"/>
        <end position="164"/>
    </location>
</feature>
<dbReference type="PROSITE" id="PS00688">
    <property type="entry name" value="SIGMA54_INTERACT_3"/>
    <property type="match status" value="1"/>
</dbReference>
<protein>
    <recommendedName>
        <fullName evidence="10">Sigma-54-dependent Fis family transcriptional regulator</fullName>
    </recommendedName>
</protein>
<dbReference type="FunFam" id="3.40.50.300:FF:000006">
    <property type="entry name" value="DNA-binding transcriptional regulator NtrC"/>
    <property type="match status" value="1"/>
</dbReference>
<dbReference type="PROSITE" id="PS00675">
    <property type="entry name" value="SIGMA54_INTERACT_1"/>
    <property type="match status" value="1"/>
</dbReference>
<dbReference type="InterPro" id="IPR025944">
    <property type="entry name" value="Sigma_54_int_dom_CS"/>
</dbReference>
<proteinExistence type="predicted"/>
<evidence type="ECO:0000256" key="3">
    <source>
        <dbReference type="ARBA" id="ARBA00023015"/>
    </source>
</evidence>
<dbReference type="Gene3D" id="1.10.8.60">
    <property type="match status" value="1"/>
</dbReference>
<dbReference type="GO" id="GO:0000160">
    <property type="term" value="P:phosphorelay signal transduction system"/>
    <property type="evidence" value="ECO:0007669"/>
    <property type="project" value="InterPro"/>
</dbReference>
<evidence type="ECO:0000256" key="5">
    <source>
        <dbReference type="PROSITE-ProRule" id="PRU00169"/>
    </source>
</evidence>
<evidence type="ECO:0000256" key="4">
    <source>
        <dbReference type="ARBA" id="ARBA00023163"/>
    </source>
</evidence>
<dbReference type="EMBL" id="DQAY01000078">
    <property type="protein sequence ID" value="HCO24072.1"/>
    <property type="molecule type" value="Genomic_DNA"/>
</dbReference>
<evidence type="ECO:0000313" key="9">
    <source>
        <dbReference type="Proteomes" id="UP000263642"/>
    </source>
</evidence>
<feature type="modified residue" description="4-aspartylphosphate" evidence="5">
    <location>
        <position position="99"/>
    </location>
</feature>
<dbReference type="Gene3D" id="3.40.50.300">
    <property type="entry name" value="P-loop containing nucleotide triphosphate hydrolases"/>
    <property type="match status" value="1"/>
</dbReference>
<keyword evidence="5" id="KW-0597">Phosphoprotein</keyword>
<sequence>MSVQSGRKTATVDSSKVLKSLAFRNGTCFAKRSTQYFQTFMGERSMLKQQTILIIENTTPGRAVLSDFLSQHNFHSITVSQEQLADHQIEQSVDLVLIDLDQSDQDALQQLQYWKKHKPETPCILVSSSDNIDTAVTAMKQGAADYLRKPVNSQKLIQSVITCMRSARDAASAVSASQHRPSQHGFENMVGQSGAMQEIFEDARRVAQTDSTVLITGESGTGKELIAEAIHRNSPRAAEPFVTVNMAAVPEHLVESELFGHTKGSFTGATESRRGRFEAAHHGTLFIDEIGDFKLESQAKLLRVLENHTITPIGSNQDRHVNVRVVAATSHHLEKLVEKGRFREDLYYRLNVINLKLPPLRERNEDIALLVDSFMNQICQQIQRERPELSAELHQYLVNHNWPGNVRQLRNCLESMVVLSKSGQLTMDDLPDMLRNGEGVHDGILIPEGIRLEELERTAIQQTLSRNHGNRTHSAKSLGMSVRTLQRKLKAWGIREQANSFARNGSS</sequence>
<dbReference type="Gene3D" id="3.40.50.2300">
    <property type="match status" value="1"/>
</dbReference>
<dbReference type="InterPro" id="IPR002078">
    <property type="entry name" value="Sigma_54_int"/>
</dbReference>